<dbReference type="AlphaFoldDB" id="A0A0S7C376"/>
<protein>
    <submittedName>
        <fullName evidence="1">Uncharacterized protein</fullName>
    </submittedName>
</protein>
<dbReference type="OrthoDB" id="1049620at2"/>
<dbReference type="EMBL" id="DF968182">
    <property type="protein sequence ID" value="GAP43878.1"/>
    <property type="molecule type" value="Genomic_DNA"/>
</dbReference>
<dbReference type="RefSeq" id="WP_062041732.1">
    <property type="nucleotide sequence ID" value="NZ_DF968182.1"/>
</dbReference>
<name>A0A0S7C376_9BACT</name>
<evidence type="ECO:0000313" key="2">
    <source>
        <dbReference type="Proteomes" id="UP000053091"/>
    </source>
</evidence>
<organism evidence="1">
    <name type="scientific">Lentimicrobium saccharophilum</name>
    <dbReference type="NCBI Taxonomy" id="1678841"/>
    <lineage>
        <taxon>Bacteria</taxon>
        <taxon>Pseudomonadati</taxon>
        <taxon>Bacteroidota</taxon>
        <taxon>Bacteroidia</taxon>
        <taxon>Bacteroidales</taxon>
        <taxon>Lentimicrobiaceae</taxon>
        <taxon>Lentimicrobium</taxon>
    </lineage>
</organism>
<dbReference type="InterPro" id="IPR011990">
    <property type="entry name" value="TPR-like_helical_dom_sf"/>
</dbReference>
<dbReference type="SUPFAM" id="SSF48452">
    <property type="entry name" value="TPR-like"/>
    <property type="match status" value="2"/>
</dbReference>
<reference evidence="1" key="1">
    <citation type="journal article" date="2015" name="Genome Announc.">
        <title>Draft Genome Sequence of Bacteroidales Strain TBC1, a Novel Isolate from a Methanogenic Wastewater Treatment System.</title>
        <authorList>
            <person name="Tourlousse D.M."/>
            <person name="Matsuura N."/>
            <person name="Sun L."/>
            <person name="Toyonaga M."/>
            <person name="Kuroda K."/>
            <person name="Ohashi A."/>
            <person name="Cruz R."/>
            <person name="Yamaguchi T."/>
            <person name="Sekiguchi Y."/>
        </authorList>
    </citation>
    <scope>NUCLEOTIDE SEQUENCE [LARGE SCALE GENOMIC DNA]</scope>
    <source>
        <strain evidence="1">TBC1</strain>
    </source>
</reference>
<evidence type="ECO:0000313" key="1">
    <source>
        <dbReference type="EMBL" id="GAP43878.1"/>
    </source>
</evidence>
<accession>A0A0S7C376</accession>
<dbReference type="STRING" id="1678841.TBC1_112036"/>
<proteinExistence type="predicted"/>
<dbReference type="Proteomes" id="UP000053091">
    <property type="component" value="Unassembled WGS sequence"/>
</dbReference>
<gene>
    <name evidence="1" type="ORF">TBC1_112036</name>
</gene>
<sequence>MKRLLCVLITLQLITAFGLYAQNSGIAFRAYESRMNGNPEMALSLLDSALKVTPDNAELWFEKGRCLDWIKLQNCKKFTDVWRILKPTLKDCRYCFRKACHYEPGNARYHYWAGQNAMTIALVEFYTPWEWLLIPGVMNSAVKHLKKSVLLNPVNPEYRYNLINVLHFGWLLSGNRKLALLHTDTISETDPVYGVMAKELMETGKQPYDPYPEYRKLLQSDPDNIRLLSEVAALYSRKGDSCRDTAIAMYRRILELEPDNINALKRLYWTVPASDKDLVVPYILSYFRAVDNNYNYYTASGMQLLATYLKQLHDEQRGAVLSLAAERLHPDNYGTFINDIGPP</sequence>
<dbReference type="Gene3D" id="1.25.40.10">
    <property type="entry name" value="Tetratricopeptide repeat domain"/>
    <property type="match status" value="2"/>
</dbReference>
<keyword evidence="2" id="KW-1185">Reference proteome</keyword>